<accession>A0A836CLB8</accession>
<reference evidence="3" key="1">
    <citation type="submission" date="2021-02" db="EMBL/GenBank/DDBJ databases">
        <title>First Annotated Genome of the Yellow-green Alga Tribonema minus.</title>
        <authorList>
            <person name="Mahan K.M."/>
        </authorList>
    </citation>
    <scope>NUCLEOTIDE SEQUENCE</scope>
    <source>
        <strain evidence="3">UTEX B ZZ1240</strain>
    </source>
</reference>
<feature type="signal peptide" evidence="2">
    <location>
        <begin position="1"/>
        <end position="20"/>
    </location>
</feature>
<dbReference type="Gene3D" id="1.20.120.20">
    <property type="entry name" value="Apolipoprotein"/>
    <property type="match status" value="1"/>
</dbReference>
<evidence type="ECO:0000313" key="3">
    <source>
        <dbReference type="EMBL" id="KAG5190780.1"/>
    </source>
</evidence>
<comment type="caution">
    <text evidence="3">The sequence shown here is derived from an EMBL/GenBank/DDBJ whole genome shotgun (WGS) entry which is preliminary data.</text>
</comment>
<keyword evidence="2" id="KW-0732">Signal</keyword>
<feature type="chain" id="PRO_5032347448" evidence="2">
    <location>
        <begin position="21"/>
        <end position="187"/>
    </location>
</feature>
<name>A0A836CLB8_9STRA</name>
<feature type="region of interest" description="Disordered" evidence="1">
    <location>
        <begin position="87"/>
        <end position="163"/>
    </location>
</feature>
<dbReference type="EMBL" id="JAFCMP010000028">
    <property type="protein sequence ID" value="KAG5190780.1"/>
    <property type="molecule type" value="Genomic_DNA"/>
</dbReference>
<organism evidence="3 4">
    <name type="scientific">Tribonema minus</name>
    <dbReference type="NCBI Taxonomy" id="303371"/>
    <lineage>
        <taxon>Eukaryota</taxon>
        <taxon>Sar</taxon>
        <taxon>Stramenopiles</taxon>
        <taxon>Ochrophyta</taxon>
        <taxon>PX clade</taxon>
        <taxon>Xanthophyceae</taxon>
        <taxon>Tribonematales</taxon>
        <taxon>Tribonemataceae</taxon>
        <taxon>Tribonema</taxon>
    </lineage>
</organism>
<proteinExistence type="predicted"/>
<sequence>MVCSRTLTIVAVALAGGASGFLAPAPAAIRVHTCSKGIGDTASLASSQLWANNKDFETRDPDGHASVFDKSANLKDMFDKSALKARDAAHDAKETTSDAADEVRDTTGRAPDVFKRGARDAEGKAQRAAEQASDTTGRVSQRAKGDAEHKGLGSRIKSAVGGVKDSVARAANKAEDGLADALHDPLE</sequence>
<gene>
    <name evidence="3" type="ORF">JKP88DRAFT_266772</name>
</gene>
<evidence type="ECO:0000313" key="4">
    <source>
        <dbReference type="Proteomes" id="UP000664859"/>
    </source>
</evidence>
<evidence type="ECO:0000256" key="1">
    <source>
        <dbReference type="SAM" id="MobiDB-lite"/>
    </source>
</evidence>
<dbReference type="AlphaFoldDB" id="A0A836CLB8"/>
<keyword evidence="4" id="KW-1185">Reference proteome</keyword>
<feature type="compositionally biased region" description="Basic and acidic residues" evidence="1">
    <location>
        <begin position="87"/>
        <end position="127"/>
    </location>
</feature>
<evidence type="ECO:0000256" key="2">
    <source>
        <dbReference type="SAM" id="SignalP"/>
    </source>
</evidence>
<protein>
    <submittedName>
        <fullName evidence="3">Uncharacterized protein</fullName>
    </submittedName>
</protein>
<dbReference type="Proteomes" id="UP000664859">
    <property type="component" value="Unassembled WGS sequence"/>
</dbReference>